<sequence length="822" mass="93806">MTMDGSAIQYTTLIYRVASKQKRWIIALALVVFVLVFILEQSHLTFTYFKARDINAVFQITEAPEEPLFDTIGDVRTTKSTIPREKIQDMAENITNIDAVCRLPVLDPNHSSVRDLIVDFGKLDCGTRFSTFENNVLHVEAYDVVSVSYRIINRPEGNDFGVKLSEPVLIANDLDVTQVDQPPAPGQVGCFMHTASKKCLHPRGGNTRPRDGTALVFHSDCCLKRIEFKMAEDASIIHGQSGLCLYVNLDDNTVSLRRDCSTTFTVVNGSLLVTGSELCIESRDRFPRNDERAIAGSSCSHAFKVVTTKGRRFNGSAYVNADFVRVDIRQSGRKPDVTEFRMQAAPKPEVFNRTGKHTGIPVNICLIMFDSTSAANFIRQMTKTNEYLKTRPTVYMKGQTIVGDGTTAQLCAMLTGIAEQNQPEARRSKPNSKFVDDWRWVFQDYRNHGYVTMYSEDSPSLASFNYRLKGFKNPPTDHYGRYFWIESERHQKVSHCVGNDAIHRLAFNYILSLFRTYEEHRKFTFINFSDLTHSNMNSVKYADEDLVELLQTMEKENFLDDTIIFIFGDHGMRFGKMRQTLQGKLEERLPHMSITFPTWFPKKHPKLYEAVQHNSHLLTTPFDIYATLQHVLSYPFAPKGIHVGQSLFYPIDAKKRTCESTGVEDHWCPCLNFESVPMKEPIVRQLANFCVELINRQLENEGSQVQSLCHKLTLVEIKSISREMPNEKLRKFKTSHSNRKCDSCGAIFGKKVKNTLKHDTLYQIQIITSPNNGFYEASLRVYDGKPKLQGSISRIDEYGKQPACIADTHVHLRKYCYCKVQN</sequence>
<dbReference type="InterPro" id="IPR004245">
    <property type="entry name" value="DUF229"/>
</dbReference>
<dbReference type="GO" id="GO:0005615">
    <property type="term" value="C:extracellular space"/>
    <property type="evidence" value="ECO:0007669"/>
    <property type="project" value="TreeGrafter"/>
</dbReference>
<keyword evidence="1" id="KW-0812">Transmembrane</keyword>
<evidence type="ECO:0000313" key="2">
    <source>
        <dbReference type="EnsemblMetazoa" id="XP_020917032.2"/>
    </source>
</evidence>
<keyword evidence="1" id="KW-0472">Membrane</keyword>
<accession>A0A913Y9N4</accession>
<reference evidence="2" key="1">
    <citation type="submission" date="2022-11" db="UniProtKB">
        <authorList>
            <consortium name="EnsemblMetazoa"/>
        </authorList>
    </citation>
    <scope>IDENTIFICATION</scope>
</reference>
<dbReference type="Gene3D" id="2.80.10.50">
    <property type="match status" value="1"/>
</dbReference>
<dbReference type="AlphaFoldDB" id="A0A913Y9N4"/>
<dbReference type="SUPFAM" id="SSF53649">
    <property type="entry name" value="Alkaline phosphatase-like"/>
    <property type="match status" value="1"/>
</dbReference>
<name>A0A913Y9N4_EXADI</name>
<dbReference type="Proteomes" id="UP000887567">
    <property type="component" value="Unplaced"/>
</dbReference>
<dbReference type="PANTHER" id="PTHR10974:SF1">
    <property type="entry name" value="FI08016P-RELATED"/>
    <property type="match status" value="1"/>
</dbReference>
<protein>
    <submittedName>
        <fullName evidence="2">Uncharacterized protein</fullName>
    </submittedName>
</protein>
<dbReference type="FunFam" id="3.40.720.10:FF:000017">
    <property type="entry name" value="Predicted protein"/>
    <property type="match status" value="1"/>
</dbReference>
<dbReference type="InterPro" id="IPR017850">
    <property type="entry name" value="Alkaline_phosphatase_core_sf"/>
</dbReference>
<dbReference type="OrthoDB" id="5982518at2759"/>
<dbReference type="CDD" id="cd16021">
    <property type="entry name" value="ALP_like"/>
    <property type="match status" value="1"/>
</dbReference>
<keyword evidence="3" id="KW-1185">Reference proteome</keyword>
<keyword evidence="1" id="KW-1133">Transmembrane helix</keyword>
<dbReference type="KEGG" id="epa:110254391"/>
<dbReference type="Gene3D" id="3.40.720.10">
    <property type="entry name" value="Alkaline Phosphatase, subunit A"/>
    <property type="match status" value="1"/>
</dbReference>
<dbReference type="RefSeq" id="XP_020917032.2">
    <property type="nucleotide sequence ID" value="XM_021061373.2"/>
</dbReference>
<evidence type="ECO:0000313" key="3">
    <source>
        <dbReference type="Proteomes" id="UP000887567"/>
    </source>
</evidence>
<dbReference type="EnsemblMetazoa" id="XM_021061373.2">
    <property type="protein sequence ID" value="XP_020917032.2"/>
    <property type="gene ID" value="LOC110254391"/>
</dbReference>
<feature type="transmembrane region" description="Helical" evidence="1">
    <location>
        <begin position="24"/>
        <end position="44"/>
    </location>
</feature>
<proteinExistence type="predicted"/>
<evidence type="ECO:0000256" key="1">
    <source>
        <dbReference type="SAM" id="Phobius"/>
    </source>
</evidence>
<organism evidence="2 3">
    <name type="scientific">Exaiptasia diaphana</name>
    <name type="common">Tropical sea anemone</name>
    <name type="synonym">Aiptasia pulchella</name>
    <dbReference type="NCBI Taxonomy" id="2652724"/>
    <lineage>
        <taxon>Eukaryota</taxon>
        <taxon>Metazoa</taxon>
        <taxon>Cnidaria</taxon>
        <taxon>Anthozoa</taxon>
        <taxon>Hexacorallia</taxon>
        <taxon>Actiniaria</taxon>
        <taxon>Aiptasiidae</taxon>
        <taxon>Exaiptasia</taxon>
    </lineage>
</organism>
<dbReference type="PANTHER" id="PTHR10974">
    <property type="entry name" value="FI08016P-RELATED"/>
    <property type="match status" value="1"/>
</dbReference>
<dbReference type="GeneID" id="110254391"/>
<dbReference type="Pfam" id="PF02995">
    <property type="entry name" value="DUF229"/>
    <property type="match status" value="1"/>
</dbReference>